<dbReference type="GO" id="GO:0006808">
    <property type="term" value="P:regulation of nitrogen utilization"/>
    <property type="evidence" value="ECO:0007669"/>
    <property type="project" value="InterPro"/>
</dbReference>
<sequence>MKKIEAIIRMERLNIVKSALADNGFISLTVSEVKGRGVQGGMVERYRTSEYVVDLLPKIKLEIVVSDDEKDKVIEIIKENAYTGKMGDGKIFVIPLEQVIRIRTGENGNTAIK</sequence>
<dbReference type="PROSITE" id="PS00638">
    <property type="entry name" value="PII_GLNB_CTER"/>
    <property type="match status" value="1"/>
</dbReference>
<gene>
    <name evidence="3" type="ORF">J3E07_000592</name>
</gene>
<dbReference type="Proteomes" id="UP000740329">
    <property type="component" value="Unassembled WGS sequence"/>
</dbReference>
<dbReference type="InterPro" id="IPR002187">
    <property type="entry name" value="N-reg_PII"/>
</dbReference>
<comment type="caution">
    <text evidence="3">The sequence shown here is derived from an EMBL/GenBank/DDBJ whole genome shotgun (WGS) entry which is preliminary data.</text>
</comment>
<dbReference type="GO" id="GO:0005524">
    <property type="term" value="F:ATP binding"/>
    <property type="evidence" value="ECO:0007669"/>
    <property type="project" value="TreeGrafter"/>
</dbReference>
<dbReference type="PANTHER" id="PTHR30115">
    <property type="entry name" value="NITROGEN REGULATORY PROTEIN P-II"/>
    <property type="match status" value="1"/>
</dbReference>
<dbReference type="PRINTS" id="PR00340">
    <property type="entry name" value="PIIGLNB"/>
</dbReference>
<proteinExistence type="inferred from homology"/>
<accession>A0A8J7RF88</accession>
<evidence type="ECO:0000256" key="1">
    <source>
        <dbReference type="PIRSR" id="PIRSR602187-50"/>
    </source>
</evidence>
<dbReference type="Gene3D" id="3.30.70.120">
    <property type="match status" value="1"/>
</dbReference>
<dbReference type="EMBL" id="JAGGMV010000001">
    <property type="protein sequence ID" value="MBP2201194.1"/>
    <property type="molecule type" value="Genomic_DNA"/>
</dbReference>
<evidence type="ECO:0000256" key="2">
    <source>
        <dbReference type="RuleBase" id="RU003936"/>
    </source>
</evidence>
<dbReference type="InterPro" id="IPR011322">
    <property type="entry name" value="N-reg_PII-like_a/b"/>
</dbReference>
<dbReference type="SMART" id="SM00938">
    <property type="entry name" value="P-II"/>
    <property type="match status" value="1"/>
</dbReference>
<dbReference type="PANTHER" id="PTHR30115:SF11">
    <property type="entry name" value="NITROGEN REGULATORY PROTEIN P-II HOMOLOG"/>
    <property type="match status" value="1"/>
</dbReference>
<evidence type="ECO:0000313" key="4">
    <source>
        <dbReference type="Proteomes" id="UP000740329"/>
    </source>
</evidence>
<dbReference type="AlphaFoldDB" id="A0A8J7RF88"/>
<organism evidence="3 4">
    <name type="scientific">Methanococcus voltae</name>
    <dbReference type="NCBI Taxonomy" id="2188"/>
    <lineage>
        <taxon>Archaea</taxon>
        <taxon>Methanobacteriati</taxon>
        <taxon>Methanobacteriota</taxon>
        <taxon>Methanomada group</taxon>
        <taxon>Methanococci</taxon>
        <taxon>Methanococcales</taxon>
        <taxon>Methanococcaceae</taxon>
        <taxon>Methanococcus</taxon>
    </lineage>
</organism>
<name>A0A8J7RF88_METVO</name>
<evidence type="ECO:0000313" key="3">
    <source>
        <dbReference type="EMBL" id="MBP2201194.1"/>
    </source>
</evidence>
<protein>
    <submittedName>
        <fullName evidence="3">Nitrogen regulatory protein P-II 1</fullName>
    </submittedName>
</protein>
<reference evidence="3" key="1">
    <citation type="submission" date="2021-03" db="EMBL/GenBank/DDBJ databases">
        <title>Genomic Encyclopedia of Type Strains, Phase IV (KMG-V): Genome sequencing to study the core and pangenomes of soil and plant-associated prokaryotes.</title>
        <authorList>
            <person name="Whitman W."/>
        </authorList>
    </citation>
    <scope>NUCLEOTIDE SEQUENCE</scope>
    <source>
        <strain evidence="3">C4</strain>
    </source>
</reference>
<dbReference type="Pfam" id="PF00543">
    <property type="entry name" value="P-II"/>
    <property type="match status" value="1"/>
</dbReference>
<dbReference type="PROSITE" id="PS51343">
    <property type="entry name" value="PII_GLNB_DOM"/>
    <property type="match status" value="1"/>
</dbReference>
<dbReference type="InterPro" id="IPR015867">
    <property type="entry name" value="N-reg_PII/ATP_PRibTrfase_C"/>
</dbReference>
<dbReference type="InterPro" id="IPR017918">
    <property type="entry name" value="N-reg_PII_CS"/>
</dbReference>
<keyword evidence="1" id="KW-0597">Phosphoprotein</keyword>
<dbReference type="SUPFAM" id="SSF54913">
    <property type="entry name" value="GlnB-like"/>
    <property type="match status" value="1"/>
</dbReference>
<dbReference type="GO" id="GO:0005829">
    <property type="term" value="C:cytosol"/>
    <property type="evidence" value="ECO:0007669"/>
    <property type="project" value="TreeGrafter"/>
</dbReference>
<dbReference type="GO" id="GO:0030234">
    <property type="term" value="F:enzyme regulator activity"/>
    <property type="evidence" value="ECO:0007669"/>
    <property type="project" value="InterPro"/>
</dbReference>
<feature type="modified residue" description="O-UMP-tyrosine" evidence="1">
    <location>
        <position position="51"/>
    </location>
</feature>
<comment type="similarity">
    <text evidence="2">Belongs to the P(II) protein family.</text>
</comment>
<dbReference type="RefSeq" id="WP_209590648.1">
    <property type="nucleotide sequence ID" value="NZ_JAGGMV010000001.1"/>
</dbReference>